<evidence type="ECO:0000313" key="2">
    <source>
        <dbReference type="Proteomes" id="UP000320421"/>
    </source>
</evidence>
<dbReference type="Proteomes" id="UP000320421">
    <property type="component" value="Chromosome"/>
</dbReference>
<evidence type="ECO:0000313" key="1">
    <source>
        <dbReference type="EMBL" id="QDT22454.1"/>
    </source>
</evidence>
<proteinExistence type="predicted"/>
<reference evidence="1 2" key="1">
    <citation type="submission" date="2019-02" db="EMBL/GenBank/DDBJ databases">
        <title>Deep-cultivation of Planctomycetes and their phenomic and genomic characterization uncovers novel biology.</title>
        <authorList>
            <person name="Wiegand S."/>
            <person name="Jogler M."/>
            <person name="Boedeker C."/>
            <person name="Pinto D."/>
            <person name="Vollmers J."/>
            <person name="Rivas-Marin E."/>
            <person name="Kohn T."/>
            <person name="Peeters S.H."/>
            <person name="Heuer A."/>
            <person name="Rast P."/>
            <person name="Oberbeckmann S."/>
            <person name="Bunk B."/>
            <person name="Jeske O."/>
            <person name="Meyerdierks A."/>
            <person name="Storesund J.E."/>
            <person name="Kallscheuer N."/>
            <person name="Luecker S."/>
            <person name="Lage O.M."/>
            <person name="Pohl T."/>
            <person name="Merkel B.J."/>
            <person name="Hornburger P."/>
            <person name="Mueller R.-W."/>
            <person name="Bruemmer F."/>
            <person name="Labrenz M."/>
            <person name="Spormann A.M."/>
            <person name="Op den Camp H."/>
            <person name="Overmann J."/>
            <person name="Amann R."/>
            <person name="Jetten M.S.M."/>
            <person name="Mascher T."/>
            <person name="Medema M.H."/>
            <person name="Devos D.P."/>
            <person name="Kaster A.-K."/>
            <person name="Ovreas L."/>
            <person name="Rohde M."/>
            <person name="Galperin M.Y."/>
            <person name="Jogler C."/>
        </authorList>
    </citation>
    <scope>NUCLEOTIDE SEQUENCE [LARGE SCALE GENOMIC DNA]</scope>
    <source>
        <strain evidence="1 2">HG66A1</strain>
    </source>
</reference>
<keyword evidence="2" id="KW-1185">Reference proteome</keyword>
<name>A0A517PSW1_9PLAN</name>
<protein>
    <submittedName>
        <fullName evidence="1">Uncharacterized protein</fullName>
    </submittedName>
</protein>
<accession>A0A517PSW1</accession>
<organism evidence="1 2">
    <name type="scientific">Gimesia chilikensis</name>
    <dbReference type="NCBI Taxonomy" id="2605989"/>
    <lineage>
        <taxon>Bacteria</taxon>
        <taxon>Pseudomonadati</taxon>
        <taxon>Planctomycetota</taxon>
        <taxon>Planctomycetia</taxon>
        <taxon>Planctomycetales</taxon>
        <taxon>Planctomycetaceae</taxon>
        <taxon>Gimesia</taxon>
    </lineage>
</organism>
<dbReference type="AlphaFoldDB" id="A0A517PSW1"/>
<dbReference type="EMBL" id="CP036266">
    <property type="protein sequence ID" value="QDT22454.1"/>
    <property type="molecule type" value="Genomic_DNA"/>
</dbReference>
<sequence>MASVPPIVQSFTLCKSAVKTNNGYNLIDVSCTFLCTKPICLDLSAFIAISSIRGETNLFITFSDARTEYEGIRSAPLTISAEHPRGLLHLLAHIPEAEFPEYGKYIARLVTESGDILSQIPFWLEDQNASPEN</sequence>
<gene>
    <name evidence="1" type="ORF">HG66A1_42620</name>
</gene>